<proteinExistence type="predicted"/>
<dbReference type="STRING" id="1385369.N825_02480"/>
<dbReference type="InterPro" id="IPR002477">
    <property type="entry name" value="Peptidoglycan-bd-like"/>
</dbReference>
<dbReference type="InterPro" id="IPR031304">
    <property type="entry name" value="SLT_2"/>
</dbReference>
<dbReference type="NCBIfam" id="TIGR02283">
    <property type="entry name" value="MltB_2"/>
    <property type="match status" value="1"/>
</dbReference>
<dbReference type="InterPro" id="IPR023346">
    <property type="entry name" value="Lysozyme-like_dom_sf"/>
</dbReference>
<dbReference type="SUPFAM" id="SSF53955">
    <property type="entry name" value="Lysozyme-like"/>
    <property type="match status" value="1"/>
</dbReference>
<evidence type="ECO:0000259" key="3">
    <source>
        <dbReference type="Pfam" id="PF01471"/>
    </source>
</evidence>
<dbReference type="Pfam" id="PF01471">
    <property type="entry name" value="PG_binding_1"/>
    <property type="match status" value="1"/>
</dbReference>
<dbReference type="InterPro" id="IPR011970">
    <property type="entry name" value="MltB_2"/>
</dbReference>
<protein>
    <submittedName>
        <fullName evidence="5">Murein transglycosylase</fullName>
    </submittedName>
</protein>
<reference evidence="5 6" key="1">
    <citation type="submission" date="2013-08" db="EMBL/GenBank/DDBJ databases">
        <title>The genome sequence of Skermanella stibiiresistens.</title>
        <authorList>
            <person name="Zhu W."/>
            <person name="Wang G."/>
        </authorList>
    </citation>
    <scope>NUCLEOTIDE SEQUENCE [LARGE SCALE GENOMIC DNA]</scope>
    <source>
        <strain evidence="5 6">SB22</strain>
    </source>
</reference>
<organism evidence="5 6">
    <name type="scientific">Skermanella stibiiresistens SB22</name>
    <dbReference type="NCBI Taxonomy" id="1385369"/>
    <lineage>
        <taxon>Bacteria</taxon>
        <taxon>Pseudomonadati</taxon>
        <taxon>Pseudomonadota</taxon>
        <taxon>Alphaproteobacteria</taxon>
        <taxon>Rhodospirillales</taxon>
        <taxon>Azospirillaceae</taxon>
        <taxon>Skermanella</taxon>
    </lineage>
</organism>
<dbReference type="GO" id="GO:0009253">
    <property type="term" value="P:peptidoglycan catabolic process"/>
    <property type="evidence" value="ECO:0007669"/>
    <property type="project" value="TreeGrafter"/>
</dbReference>
<evidence type="ECO:0000256" key="1">
    <source>
        <dbReference type="SAM" id="MobiDB-lite"/>
    </source>
</evidence>
<dbReference type="Gene3D" id="1.10.530.10">
    <property type="match status" value="1"/>
</dbReference>
<evidence type="ECO:0000313" key="6">
    <source>
        <dbReference type="Proteomes" id="UP000019486"/>
    </source>
</evidence>
<dbReference type="InterPro" id="IPR043426">
    <property type="entry name" value="MltB-like"/>
</dbReference>
<evidence type="ECO:0000313" key="5">
    <source>
        <dbReference type="EMBL" id="EWY42740.1"/>
    </source>
</evidence>
<gene>
    <name evidence="5" type="ORF">N825_02480</name>
</gene>
<keyword evidence="2" id="KW-0732">Signal</keyword>
<feature type="region of interest" description="Disordered" evidence="1">
    <location>
        <begin position="28"/>
        <end position="51"/>
    </location>
</feature>
<dbReference type="SUPFAM" id="SSF47090">
    <property type="entry name" value="PGBD-like"/>
    <property type="match status" value="1"/>
</dbReference>
<keyword evidence="6" id="KW-1185">Reference proteome</keyword>
<dbReference type="Gene3D" id="1.10.101.10">
    <property type="entry name" value="PGBD-like superfamily/PGBD"/>
    <property type="match status" value="1"/>
</dbReference>
<dbReference type="AlphaFoldDB" id="W9H900"/>
<dbReference type="InterPro" id="IPR036365">
    <property type="entry name" value="PGBD-like_sf"/>
</dbReference>
<dbReference type="PANTHER" id="PTHR30163:SF8">
    <property type="entry name" value="LYTIC MUREIN TRANSGLYCOSYLASE"/>
    <property type="match status" value="1"/>
</dbReference>
<dbReference type="Gene3D" id="1.10.8.350">
    <property type="entry name" value="Bacterial muramidase"/>
    <property type="match status" value="1"/>
</dbReference>
<dbReference type="EMBL" id="AVFL01000001">
    <property type="protein sequence ID" value="EWY42740.1"/>
    <property type="molecule type" value="Genomic_DNA"/>
</dbReference>
<dbReference type="Pfam" id="PF13406">
    <property type="entry name" value="SLT_2"/>
    <property type="match status" value="1"/>
</dbReference>
<dbReference type="PATRIC" id="fig|1385369.3.peg.489"/>
<feature type="signal peptide" evidence="2">
    <location>
        <begin position="1"/>
        <end position="24"/>
    </location>
</feature>
<dbReference type="OrthoDB" id="9808544at2"/>
<dbReference type="PROSITE" id="PS51257">
    <property type="entry name" value="PROKAR_LIPOPROTEIN"/>
    <property type="match status" value="1"/>
</dbReference>
<accession>W9H900</accession>
<comment type="caution">
    <text evidence="5">The sequence shown here is derived from an EMBL/GenBank/DDBJ whole genome shotgun (WGS) entry which is preliminary data.</text>
</comment>
<dbReference type="PANTHER" id="PTHR30163">
    <property type="entry name" value="MEMBRANE-BOUND LYTIC MUREIN TRANSGLYCOSYLASE B"/>
    <property type="match status" value="1"/>
</dbReference>
<dbReference type="InterPro" id="IPR036366">
    <property type="entry name" value="PGBDSf"/>
</dbReference>
<evidence type="ECO:0000256" key="2">
    <source>
        <dbReference type="SAM" id="SignalP"/>
    </source>
</evidence>
<dbReference type="CDD" id="cd13399">
    <property type="entry name" value="Slt35-like"/>
    <property type="match status" value="1"/>
</dbReference>
<evidence type="ECO:0000259" key="4">
    <source>
        <dbReference type="Pfam" id="PF13406"/>
    </source>
</evidence>
<dbReference type="Proteomes" id="UP000019486">
    <property type="component" value="Unassembled WGS sequence"/>
</dbReference>
<dbReference type="RefSeq" id="WP_037446146.1">
    <property type="nucleotide sequence ID" value="NZ_AVFL01000001.1"/>
</dbReference>
<name>W9H900_9PROT</name>
<feature type="compositionally biased region" description="Pro residues" evidence="1">
    <location>
        <begin position="29"/>
        <end position="39"/>
    </location>
</feature>
<sequence length="432" mass="46265">MGLKTSHIMILAAAVVAAAGCSSAGGEPLPIPGTKPPPGAADQSAPLTPDPMAQEADFATWLAGFRSEARAAGIKQATLDGSLSGLRVLPEVLASDSSQPEFTRPVWAYLDSALNDTRVNRGRDQLGVQRGLLAGVENDYGVPAEVVVAIWAMESNFGQNMGSYNVVEALATLAWHGRRADFWREQLIEALRIIDRGDAPGGRLVGSWAGAMGHTQFIPTTYASHAVDRDGDGRRDLWTSLPDVFGSTAGYLHDVGWRPGEAWGAEAVLPPGFDYEQADMSVRKPIAEWRRLGVRQASGTRPLPDQADASILLPAGNRGAAFLVMNNFRSILRYNNSSSYALAISYLSDRMAGRPGIQGGWPRDERPLSRDERFEMQRLLGARGLPVGTPDGIIGANTRSAIRSFQKSQKLPADGFASSSLLDRLRTAGSAS</sequence>
<feature type="chain" id="PRO_5004920866" evidence="2">
    <location>
        <begin position="25"/>
        <end position="432"/>
    </location>
</feature>
<feature type="domain" description="Peptidoglycan binding-like" evidence="3">
    <location>
        <begin position="370"/>
        <end position="425"/>
    </location>
</feature>
<dbReference type="GO" id="GO:0008933">
    <property type="term" value="F:peptidoglycan lytic transglycosylase activity"/>
    <property type="evidence" value="ECO:0007669"/>
    <property type="project" value="TreeGrafter"/>
</dbReference>
<feature type="domain" description="Transglycosylase SLT" evidence="4">
    <location>
        <begin position="58"/>
        <end position="349"/>
    </location>
</feature>